<protein>
    <submittedName>
        <fullName evidence="2">Carboxypeptidase regulatory-like domain-containing protein</fullName>
    </submittedName>
</protein>
<evidence type="ECO:0000259" key="1">
    <source>
        <dbReference type="Pfam" id="PF08308"/>
    </source>
</evidence>
<dbReference type="EMBL" id="JACOSL010000047">
    <property type="protein sequence ID" value="MBI1757009.1"/>
    <property type="molecule type" value="Genomic_DNA"/>
</dbReference>
<dbReference type="AlphaFoldDB" id="A0A931LTF4"/>
<organism evidence="2 3">
    <name type="scientific">Fimbriimonas ginsengisoli</name>
    <dbReference type="NCBI Taxonomy" id="1005039"/>
    <lineage>
        <taxon>Bacteria</taxon>
        <taxon>Bacillati</taxon>
        <taxon>Armatimonadota</taxon>
        <taxon>Fimbriimonadia</taxon>
        <taxon>Fimbriimonadales</taxon>
        <taxon>Fimbriimonadaceae</taxon>
        <taxon>Fimbriimonas</taxon>
    </lineage>
</organism>
<feature type="domain" description="PEGA" evidence="1">
    <location>
        <begin position="96"/>
        <end position="134"/>
    </location>
</feature>
<dbReference type="InterPro" id="IPR013229">
    <property type="entry name" value="PEGA"/>
</dbReference>
<keyword evidence="2" id="KW-0378">Hydrolase</keyword>
<dbReference type="Gene3D" id="2.60.40.1120">
    <property type="entry name" value="Carboxypeptidase-like, regulatory domain"/>
    <property type="match status" value="1"/>
</dbReference>
<name>A0A931LTF4_FIMGI</name>
<keyword evidence="2" id="KW-0121">Carboxypeptidase</keyword>
<evidence type="ECO:0000313" key="3">
    <source>
        <dbReference type="Proteomes" id="UP000727962"/>
    </source>
</evidence>
<dbReference type="InterPro" id="IPR013784">
    <property type="entry name" value="Carb-bd-like_fold"/>
</dbReference>
<dbReference type="GO" id="GO:0030246">
    <property type="term" value="F:carbohydrate binding"/>
    <property type="evidence" value="ECO:0007669"/>
    <property type="project" value="InterPro"/>
</dbReference>
<sequence length="135" mass="13888">MLTRILLVGFLVLWRAAAPVGLGLLAAAGLLGACSAGETAPIAPAERGNLFATIQALDGKPIADALMLVRSTTAKDPVPDLAPISNTKGELRWGGLPVGTYTMEVAARGYAKSEQTIEIVAGKTASATYKLKPAD</sequence>
<dbReference type="Pfam" id="PF08308">
    <property type="entry name" value="PEGA"/>
    <property type="match status" value="1"/>
</dbReference>
<dbReference type="PROSITE" id="PS51257">
    <property type="entry name" value="PROKAR_LIPOPROTEIN"/>
    <property type="match status" value="1"/>
</dbReference>
<keyword evidence="2" id="KW-0645">Protease</keyword>
<dbReference type="SUPFAM" id="SSF49452">
    <property type="entry name" value="Starch-binding domain-like"/>
    <property type="match status" value="1"/>
</dbReference>
<accession>A0A931LTF4</accession>
<gene>
    <name evidence="2" type="ORF">HYR64_07880</name>
</gene>
<comment type="caution">
    <text evidence="2">The sequence shown here is derived from an EMBL/GenBank/DDBJ whole genome shotgun (WGS) entry which is preliminary data.</text>
</comment>
<reference evidence="2" key="1">
    <citation type="submission" date="2020-07" db="EMBL/GenBank/DDBJ databases">
        <title>Huge and variable diversity of episymbiotic CPR bacteria and DPANN archaea in groundwater ecosystems.</title>
        <authorList>
            <person name="He C.Y."/>
            <person name="Keren R."/>
            <person name="Whittaker M."/>
            <person name="Farag I.F."/>
            <person name="Doudna J."/>
            <person name="Cate J.H.D."/>
            <person name="Banfield J.F."/>
        </authorList>
    </citation>
    <scope>NUCLEOTIDE SEQUENCE</scope>
    <source>
        <strain evidence="2">NC_groundwater_17_Pr7_B-0.1um_64_12</strain>
    </source>
</reference>
<dbReference type="Proteomes" id="UP000727962">
    <property type="component" value="Unassembled WGS sequence"/>
</dbReference>
<proteinExistence type="predicted"/>
<dbReference type="GO" id="GO:0004180">
    <property type="term" value="F:carboxypeptidase activity"/>
    <property type="evidence" value="ECO:0007669"/>
    <property type="project" value="UniProtKB-KW"/>
</dbReference>
<evidence type="ECO:0000313" key="2">
    <source>
        <dbReference type="EMBL" id="MBI1757009.1"/>
    </source>
</evidence>